<evidence type="ECO:0000256" key="2">
    <source>
        <dbReference type="ARBA" id="ARBA00022679"/>
    </source>
</evidence>
<feature type="binding site" evidence="7">
    <location>
        <position position="557"/>
    </location>
    <ligand>
        <name>Mg(2+)</name>
        <dbReference type="ChEBI" id="CHEBI:18420"/>
    </ligand>
</feature>
<dbReference type="Pfam" id="PF04997">
    <property type="entry name" value="RNA_pol_Rpb1_1"/>
    <property type="match status" value="1"/>
</dbReference>
<dbReference type="GO" id="GO:0003899">
    <property type="term" value="F:DNA-directed RNA polymerase activity"/>
    <property type="evidence" value="ECO:0007669"/>
    <property type="project" value="UniProtKB-UniRule"/>
</dbReference>
<dbReference type="InterPro" id="IPR006592">
    <property type="entry name" value="RNA_pol_N"/>
</dbReference>
<dbReference type="Gene3D" id="2.40.50.100">
    <property type="match status" value="2"/>
</dbReference>
<feature type="binding site" evidence="7">
    <location>
        <position position="553"/>
    </location>
    <ligand>
        <name>Mg(2+)</name>
        <dbReference type="ChEBI" id="CHEBI:18420"/>
    </ligand>
</feature>
<dbReference type="EMBL" id="JAAZAL010000020">
    <property type="protein sequence ID" value="NLE30762.1"/>
    <property type="molecule type" value="Genomic_DNA"/>
</dbReference>
<dbReference type="InterPro" id="IPR012754">
    <property type="entry name" value="DNA-dir_RpoC_beta_prime_bact"/>
</dbReference>
<dbReference type="GO" id="GO:0000428">
    <property type="term" value="C:DNA-directed RNA polymerase complex"/>
    <property type="evidence" value="ECO:0007669"/>
    <property type="project" value="UniProtKB-KW"/>
</dbReference>
<dbReference type="GO" id="GO:0000287">
    <property type="term" value="F:magnesium ion binding"/>
    <property type="evidence" value="ECO:0007669"/>
    <property type="project" value="UniProtKB-UniRule"/>
</dbReference>
<proteinExistence type="inferred from homology"/>
<dbReference type="Gene3D" id="1.10.150.390">
    <property type="match status" value="1"/>
</dbReference>
<feature type="binding site" evidence="7">
    <location>
        <position position="73"/>
    </location>
    <ligand>
        <name>Zn(2+)</name>
        <dbReference type="ChEBI" id="CHEBI:29105"/>
        <label>1</label>
    </ligand>
</feature>
<comment type="catalytic activity">
    <reaction evidence="6 7 8">
        <text>RNA(n) + a ribonucleoside 5'-triphosphate = RNA(n+1) + diphosphate</text>
        <dbReference type="Rhea" id="RHEA:21248"/>
        <dbReference type="Rhea" id="RHEA-COMP:14527"/>
        <dbReference type="Rhea" id="RHEA-COMP:17342"/>
        <dbReference type="ChEBI" id="CHEBI:33019"/>
        <dbReference type="ChEBI" id="CHEBI:61557"/>
        <dbReference type="ChEBI" id="CHEBI:140395"/>
        <dbReference type="EC" id="2.7.7.6"/>
    </reaction>
</comment>
<keyword evidence="7" id="KW-0862">Zinc</keyword>
<dbReference type="Gene3D" id="2.40.40.20">
    <property type="match status" value="1"/>
</dbReference>
<evidence type="ECO:0000256" key="7">
    <source>
        <dbReference type="HAMAP-Rule" id="MF_01322"/>
    </source>
</evidence>
<comment type="subunit">
    <text evidence="7">The RNAP catalytic core consists of 2 alpha, 1 beta, 1 beta' and 1 omega subunit. When a sigma factor is associated with the core the holoenzyme is formed, which can initiate transcription.</text>
</comment>
<dbReference type="Gene3D" id="1.10.40.90">
    <property type="match status" value="1"/>
</dbReference>
<comment type="caution">
    <text evidence="11">The sequence shown here is derived from an EMBL/GenBank/DDBJ whole genome shotgun (WGS) entry which is preliminary data.</text>
</comment>
<dbReference type="CDD" id="cd02655">
    <property type="entry name" value="RNAP_beta'_C"/>
    <property type="match status" value="1"/>
</dbReference>
<feature type="binding site" evidence="7">
    <location>
        <position position="88"/>
    </location>
    <ligand>
        <name>Zn(2+)</name>
        <dbReference type="ChEBI" id="CHEBI:29105"/>
        <label>1</label>
    </ligand>
</feature>
<dbReference type="PANTHER" id="PTHR19376">
    <property type="entry name" value="DNA-DIRECTED RNA POLYMERASE"/>
    <property type="match status" value="1"/>
</dbReference>
<dbReference type="Pfam" id="PF04983">
    <property type="entry name" value="RNA_pol_Rpb1_3"/>
    <property type="match status" value="1"/>
</dbReference>
<evidence type="ECO:0000256" key="3">
    <source>
        <dbReference type="ARBA" id="ARBA00022695"/>
    </source>
</evidence>
<dbReference type="InterPro" id="IPR044893">
    <property type="entry name" value="RNA_pol_Rpb1_clamp_domain"/>
</dbReference>
<keyword evidence="9" id="KW-0175">Coiled coil</keyword>
<dbReference type="InterPro" id="IPR007080">
    <property type="entry name" value="RNA_pol_Rpb1_1"/>
</dbReference>
<dbReference type="GO" id="GO:0003677">
    <property type="term" value="F:DNA binding"/>
    <property type="evidence" value="ECO:0007669"/>
    <property type="project" value="UniProtKB-UniRule"/>
</dbReference>
<dbReference type="InterPro" id="IPR038120">
    <property type="entry name" value="Rpb1_funnel_sf"/>
</dbReference>
<keyword evidence="5 7" id="KW-0804">Transcription</keyword>
<organism evidence="11 12">
    <name type="scientific">Candidatus Dojkabacteria bacterium</name>
    <dbReference type="NCBI Taxonomy" id="2099670"/>
    <lineage>
        <taxon>Bacteria</taxon>
        <taxon>Candidatus Dojkabacteria</taxon>
    </lineage>
</organism>
<feature type="coiled-coil region" evidence="9">
    <location>
        <begin position="169"/>
        <end position="196"/>
    </location>
</feature>
<feature type="binding site" evidence="7">
    <location>
        <position position="75"/>
    </location>
    <ligand>
        <name>Zn(2+)</name>
        <dbReference type="ChEBI" id="CHEBI:29105"/>
        <label>1</label>
    </ligand>
</feature>
<dbReference type="EC" id="2.7.7.6" evidence="7"/>
<dbReference type="HAMAP" id="MF_01322">
    <property type="entry name" value="RNApol_bact_RpoC"/>
    <property type="match status" value="1"/>
</dbReference>
<dbReference type="GO" id="GO:0008270">
    <property type="term" value="F:zinc ion binding"/>
    <property type="evidence" value="ECO:0007669"/>
    <property type="project" value="UniProtKB-UniRule"/>
</dbReference>
<dbReference type="Proteomes" id="UP000554004">
    <property type="component" value="Unassembled WGS sequence"/>
</dbReference>
<dbReference type="Pfam" id="PF00623">
    <property type="entry name" value="RNA_pol_Rpb1_2"/>
    <property type="match status" value="1"/>
</dbReference>
<keyword evidence="1 7" id="KW-0240">DNA-directed RNA polymerase</keyword>
<feature type="binding site" evidence="7">
    <location>
        <position position="946"/>
    </location>
    <ligand>
        <name>Zn(2+)</name>
        <dbReference type="ChEBI" id="CHEBI:29105"/>
        <label>2</label>
    </ligand>
</feature>
<evidence type="ECO:0000256" key="6">
    <source>
        <dbReference type="ARBA" id="ARBA00048552"/>
    </source>
</evidence>
<comment type="cofactor">
    <cofactor evidence="7">
        <name>Zn(2+)</name>
        <dbReference type="ChEBI" id="CHEBI:29105"/>
    </cofactor>
    <text evidence="7">Binds 2 Zn(2+) ions per subunit.</text>
</comment>
<dbReference type="SUPFAM" id="SSF64484">
    <property type="entry name" value="beta and beta-prime subunits of DNA dependent RNA-polymerase"/>
    <property type="match status" value="1"/>
</dbReference>
<dbReference type="GO" id="GO:0006351">
    <property type="term" value="P:DNA-templated transcription"/>
    <property type="evidence" value="ECO:0007669"/>
    <property type="project" value="UniProtKB-UniRule"/>
</dbReference>
<dbReference type="InterPro" id="IPR045867">
    <property type="entry name" value="DNA-dir_RpoC_beta_prime"/>
</dbReference>
<dbReference type="Pfam" id="PF04998">
    <property type="entry name" value="RNA_pol_Rpb1_5"/>
    <property type="match status" value="1"/>
</dbReference>
<comment type="cofactor">
    <cofactor evidence="7">
        <name>Mg(2+)</name>
        <dbReference type="ChEBI" id="CHEBI:18420"/>
    </cofactor>
    <text evidence="7">Binds 1 Mg(2+) ion per subunit.</text>
</comment>
<feature type="binding site" evidence="7">
    <location>
        <position position="875"/>
    </location>
    <ligand>
        <name>Zn(2+)</name>
        <dbReference type="ChEBI" id="CHEBI:29105"/>
        <label>2</label>
    </ligand>
</feature>
<keyword evidence="7" id="KW-0460">Magnesium</keyword>
<dbReference type="InterPro" id="IPR000722">
    <property type="entry name" value="RNA_pol_asu"/>
</dbReference>
<dbReference type="Gene3D" id="1.10.132.30">
    <property type="match status" value="1"/>
</dbReference>
<evidence type="ECO:0000259" key="10">
    <source>
        <dbReference type="SMART" id="SM00663"/>
    </source>
</evidence>
<feature type="binding site" evidence="7">
    <location>
        <position position="555"/>
    </location>
    <ligand>
        <name>Mg(2+)</name>
        <dbReference type="ChEBI" id="CHEBI:18420"/>
    </ligand>
</feature>
<accession>A0A847ESP9</accession>
<comment type="function">
    <text evidence="7 8">DNA-dependent RNA polymerase catalyzes the transcription of DNA into RNA using the four ribonucleoside triphosphates as substrates.</text>
</comment>
<dbReference type="CDD" id="cd01609">
    <property type="entry name" value="RNAP_beta'_N"/>
    <property type="match status" value="1"/>
</dbReference>
<evidence type="ECO:0000313" key="11">
    <source>
        <dbReference type="EMBL" id="NLE30762.1"/>
    </source>
</evidence>
<protein>
    <recommendedName>
        <fullName evidence="7">DNA-directed RNA polymerase subunit beta'</fullName>
        <shortName evidence="7">RNAP subunit beta'</shortName>
        <ecNumber evidence="7">2.7.7.6</ecNumber>
    </recommendedName>
    <alternativeName>
        <fullName evidence="7">RNA polymerase subunit beta'</fullName>
    </alternativeName>
    <alternativeName>
        <fullName evidence="7">Transcriptase subunit beta'</fullName>
    </alternativeName>
</protein>
<keyword evidence="2 7" id="KW-0808">Transferase</keyword>
<evidence type="ECO:0000313" key="12">
    <source>
        <dbReference type="Proteomes" id="UP000554004"/>
    </source>
</evidence>
<dbReference type="PANTHER" id="PTHR19376:SF54">
    <property type="entry name" value="DNA-DIRECTED RNA POLYMERASE SUBUNIT BETA"/>
    <property type="match status" value="1"/>
</dbReference>
<dbReference type="SMART" id="SM00663">
    <property type="entry name" value="RPOLA_N"/>
    <property type="match status" value="1"/>
</dbReference>
<feature type="binding site" evidence="7">
    <location>
        <position position="91"/>
    </location>
    <ligand>
        <name>Zn(2+)</name>
        <dbReference type="ChEBI" id="CHEBI:29105"/>
        <label>1</label>
    </ligand>
</feature>
<evidence type="ECO:0000256" key="5">
    <source>
        <dbReference type="ARBA" id="ARBA00023163"/>
    </source>
</evidence>
<name>A0A847ESP9_9BACT</name>
<keyword evidence="4 7" id="KW-0479">Metal-binding</keyword>
<keyword evidence="3 7" id="KW-0548">Nucleotidyltransferase</keyword>
<dbReference type="InterPro" id="IPR042102">
    <property type="entry name" value="RNA_pol_Rpb1_3_sf"/>
</dbReference>
<feature type="binding site" evidence="7">
    <location>
        <position position="953"/>
    </location>
    <ligand>
        <name>Zn(2+)</name>
        <dbReference type="ChEBI" id="CHEBI:29105"/>
        <label>2</label>
    </ligand>
</feature>
<feature type="binding site" evidence="7">
    <location>
        <position position="956"/>
    </location>
    <ligand>
        <name>Zn(2+)</name>
        <dbReference type="ChEBI" id="CHEBI:29105"/>
        <label>2</label>
    </ligand>
</feature>
<dbReference type="InterPro" id="IPR007066">
    <property type="entry name" value="RNA_pol_Rpb1_3"/>
</dbReference>
<dbReference type="NCBIfam" id="TIGR02386">
    <property type="entry name" value="rpoC_TIGR"/>
    <property type="match status" value="1"/>
</dbReference>
<sequence length="1302" mass="146405">MNNNNHNKSTHYHKDSFDDFDSIRLTLASPDQVLDWSYGEVTKAETINYRTFRAEPDGLFCEKIFGPTKNYECYCGKYKKIRYKGIVCDKCGVEVTTKDVRRERMGHIKLSIPVAHVWFAYGIPNKMSIVLDMSHKKLLSVIYYTRYMVVEIEAEKRKEALSKLEGIRKEDIENLKKELEEELKVTEAMYDADIKDAKKKKEGKDFKLSQLEHKKKQGVAKVRKNYAEREEELDSFYSKLQQVIEKVDVGSVLSEDEYIDLEDRDLLFFNAMMGAEAIKKLLQNLDIDAELTKLRKAVKKEKGDKKLASIRRIQYLEGFKINGIDPSWMVIEILPVLPPELRPIIPLPGGKFATSDLNDLYRRIINRNNRLARLIEIGAPDVILRNEKRMLQESVDAVIDNSHRPSKPMMNSKRLPYQSLTDDLRGKKGIFRKNLLGKRVDYSGRAVIVGDPSLKLDQCGIPKSVLLEMFKPFVIHDLLDQELAPNVRVAKDMIEEEEDIIWDILEKVIKGKPVLLNRAPTLHKYSIQAFYPKLVEGEAIRLHPLVCKAFNADFDGDQMSVHLLLTGEALEEAKRDIMASKNIVNISNGEVLAIPSKDMLLGFYLMTDKNEVEKPRIFGSDDLAIKAYERDLIDISEEILVKIDQEVVSTSVGRVIFNSILPQGCTFVNERVGGSKISQIVEDIKDRYPLEVVVELLDNLKEMGFKYATDLGFSFGMEDCNVNFDVNTRIKEVEEKDLQLQENYLQGLITEKEKINISTEMWNDFATDLAEEAWGKLDKNNSVYEMVESKANGGKIQARQVLTIKGIVKDSRGNSIPLPIKGNYRDGLNAFEYFVAANGGRKGIADRSLRTSSSGYLTRKLVDVAHDVIVRLEDCGYEGEGLAIKKSDDRRTGFDKRIFGRVVSKDILDSKGEVLVSKNEHITREMADKIINEGIEEVYVRTPILCKSPLGICRKCYGLNLENGNEIEMGKAVGVIAAQSIGEPGTQMTMQTFHKGGVQTTDITQGLPRVEELFEARSPKAEADIATVSGKVQIERAEDDSATILIVGEKKMEKDIVISDAKSVLVTDGAQIKAGQVIYIDSEGMEKQAPFDAVAKIEGGILTLTGSMKAEESISVLPNVEILVNEGDKIEAGTQLVAGAVDPKKLADMAGLLVAQKYILDQVQKVFNEQAVSIDDIHIEVIIRQMARLGRVLESGDTEYLVGSMVNRFVSEVKNNLLLEEDKKKALVSPKLLGIKASALYTESFLSAMSFQEQVRVLTNSAILGKTDFLRGMKENVIIGRRIPSGETAILTDMNNLEEIKL</sequence>
<evidence type="ECO:0000256" key="8">
    <source>
        <dbReference type="RuleBase" id="RU004279"/>
    </source>
</evidence>
<evidence type="ECO:0000256" key="1">
    <source>
        <dbReference type="ARBA" id="ARBA00022478"/>
    </source>
</evidence>
<dbReference type="Gene3D" id="1.10.274.100">
    <property type="entry name" value="RNA polymerase Rpb1, domain 3"/>
    <property type="match status" value="1"/>
</dbReference>
<reference evidence="11 12" key="1">
    <citation type="journal article" date="2020" name="Biotechnol. Biofuels">
        <title>New insights from the biogas microbiome by comprehensive genome-resolved metagenomics of nearly 1600 species originating from multiple anaerobic digesters.</title>
        <authorList>
            <person name="Campanaro S."/>
            <person name="Treu L."/>
            <person name="Rodriguez-R L.M."/>
            <person name="Kovalovszki A."/>
            <person name="Ziels R.M."/>
            <person name="Maus I."/>
            <person name="Zhu X."/>
            <person name="Kougias P.G."/>
            <person name="Basile A."/>
            <person name="Luo G."/>
            <person name="Schluter A."/>
            <person name="Konstantinidis K.T."/>
            <person name="Angelidaki I."/>
        </authorList>
    </citation>
    <scope>NUCLEOTIDE SEQUENCE [LARGE SCALE GENOMIC DNA]</scope>
    <source>
        <strain evidence="11">AS06rmzACSIP_421</strain>
    </source>
</reference>
<comment type="similarity">
    <text evidence="7 8">Belongs to the RNA polymerase beta' chain family.</text>
</comment>
<dbReference type="Gene3D" id="1.10.1790.20">
    <property type="match status" value="2"/>
</dbReference>
<feature type="domain" description="RNA polymerase N-terminal" evidence="10">
    <location>
        <begin position="327"/>
        <end position="607"/>
    </location>
</feature>
<gene>
    <name evidence="7 11" type="primary">rpoC</name>
    <name evidence="11" type="ORF">GX618_00600</name>
</gene>
<dbReference type="InterPro" id="IPR007081">
    <property type="entry name" value="RNA_pol_Rpb1_5"/>
</dbReference>
<evidence type="ECO:0000256" key="4">
    <source>
        <dbReference type="ARBA" id="ARBA00022723"/>
    </source>
</evidence>
<dbReference type="Gene3D" id="4.10.860.120">
    <property type="entry name" value="RNA polymerase II, clamp domain"/>
    <property type="match status" value="1"/>
</dbReference>
<evidence type="ECO:0000256" key="9">
    <source>
        <dbReference type="SAM" id="Coils"/>
    </source>
</evidence>